<sequence length="469" mass="50938">MAATSRRQAVPNADLARLLAEAHLSHKALARLVNERGRLAGIVLRYEHTSVTRWVNSGMVPRGRTPEFVAAVLAERLGRPVSTDDIDMSTTSTPVPTMGLDFPRDPVDAVRVASTYWRTPVDSRRRFLTTGFALGAYTMPVTRWLAKPATATTPPSMPTGPGTRRVGKTDLDGLWAASEEARVWDSRFGGGHWQNSSVTRCLQTQAAPMLRGAYTESVGRELFAATAELSRVVGWAAFDAGHHDVAQRHFIQALSLARSAGDIETGCYVLTTMALQAMLRGFPEQAADMAEGAYERGRGHAAPRVLAFAKLAEARAHGRMKDGAAAGAALAQAELLLDTIQPGAHDPQHLAYFTPERLAADAIEIHRDLGQPQAALNWNRLAEPMPADRFTRAVGIRHAVLASSHIHAGDLDRALTTADRALGILSTVQSTRAHTYLHTVTADLQRWPRDPRVRDFAVRVHAAVGSPHK</sequence>
<accession>A0A919ENS1</accession>
<reference evidence="1" key="1">
    <citation type="journal article" date="2014" name="Int. J. Syst. Evol. Microbiol.">
        <title>Complete genome sequence of Corynebacterium casei LMG S-19264T (=DSM 44701T), isolated from a smear-ripened cheese.</title>
        <authorList>
            <consortium name="US DOE Joint Genome Institute (JGI-PGF)"/>
            <person name="Walter F."/>
            <person name="Albersmeier A."/>
            <person name="Kalinowski J."/>
            <person name="Ruckert C."/>
        </authorList>
    </citation>
    <scope>NUCLEOTIDE SEQUENCE</scope>
    <source>
        <strain evidence="1">JCM 4122</strain>
    </source>
</reference>
<dbReference type="RefSeq" id="WP_190042508.1">
    <property type="nucleotide sequence ID" value="NZ_BNBE01000002.1"/>
</dbReference>
<comment type="caution">
    <text evidence="1">The sequence shown here is derived from an EMBL/GenBank/DDBJ whole genome shotgun (WGS) entry which is preliminary data.</text>
</comment>
<keyword evidence="2" id="KW-1185">Reference proteome</keyword>
<gene>
    <name evidence="1" type="ORF">GCM10017667_41000</name>
</gene>
<dbReference type="EMBL" id="BNBE01000002">
    <property type="protein sequence ID" value="GHG05834.1"/>
    <property type="molecule type" value="Genomic_DNA"/>
</dbReference>
<dbReference type="InterPro" id="IPR011990">
    <property type="entry name" value="TPR-like_helical_dom_sf"/>
</dbReference>
<dbReference type="AlphaFoldDB" id="A0A919ENS1"/>
<protein>
    <recommendedName>
        <fullName evidence="3">Sporulation protein</fullName>
    </recommendedName>
</protein>
<proteinExistence type="predicted"/>
<reference evidence="1" key="2">
    <citation type="submission" date="2020-09" db="EMBL/GenBank/DDBJ databases">
        <authorList>
            <person name="Sun Q."/>
            <person name="Ohkuma M."/>
        </authorList>
    </citation>
    <scope>NUCLEOTIDE SEQUENCE</scope>
    <source>
        <strain evidence="1">JCM 4122</strain>
    </source>
</reference>
<evidence type="ECO:0000313" key="1">
    <source>
        <dbReference type="EMBL" id="GHG05834.1"/>
    </source>
</evidence>
<dbReference type="Gene3D" id="1.25.40.10">
    <property type="entry name" value="Tetratricopeptide repeat domain"/>
    <property type="match status" value="1"/>
</dbReference>
<dbReference type="Proteomes" id="UP000632849">
    <property type="component" value="Unassembled WGS sequence"/>
</dbReference>
<evidence type="ECO:0000313" key="2">
    <source>
        <dbReference type="Proteomes" id="UP000632849"/>
    </source>
</evidence>
<name>A0A919ENS1_STRFL</name>
<evidence type="ECO:0008006" key="3">
    <source>
        <dbReference type="Google" id="ProtNLM"/>
    </source>
</evidence>
<organism evidence="1 2">
    <name type="scientific">Streptomyces filamentosus</name>
    <name type="common">Streptomyces roseosporus</name>
    <dbReference type="NCBI Taxonomy" id="67294"/>
    <lineage>
        <taxon>Bacteria</taxon>
        <taxon>Bacillati</taxon>
        <taxon>Actinomycetota</taxon>
        <taxon>Actinomycetes</taxon>
        <taxon>Kitasatosporales</taxon>
        <taxon>Streptomycetaceae</taxon>
        <taxon>Streptomyces</taxon>
    </lineage>
</organism>